<dbReference type="InterPro" id="IPR006318">
    <property type="entry name" value="PTS_EI-like"/>
</dbReference>
<dbReference type="SUPFAM" id="SSF51621">
    <property type="entry name" value="Phosphoenolpyruvate/pyruvate domain"/>
    <property type="match status" value="1"/>
</dbReference>
<proteinExistence type="inferred from homology"/>
<dbReference type="InterPro" id="IPR050499">
    <property type="entry name" value="PEP-utilizing_PTS_enzyme"/>
</dbReference>
<comment type="cofactor">
    <cofactor evidence="2 16 19">
        <name>Mg(2+)</name>
        <dbReference type="ChEBI" id="CHEBI:18420"/>
    </cofactor>
</comment>
<evidence type="ECO:0000313" key="23">
    <source>
        <dbReference type="EMBL" id="TCL35593.1"/>
    </source>
</evidence>
<dbReference type="Pfam" id="PF02896">
    <property type="entry name" value="PEP-utilizers_C"/>
    <property type="match status" value="1"/>
</dbReference>
<comment type="caution">
    <text evidence="23">The sequence shown here is derived from an EMBL/GenBank/DDBJ whole genome shotgun (WGS) entry which is preliminary data.</text>
</comment>
<evidence type="ECO:0000256" key="18">
    <source>
        <dbReference type="PIRSR" id="PIRSR000732-2"/>
    </source>
</evidence>
<keyword evidence="11 16" id="KW-0598">Phosphotransferase system</keyword>
<dbReference type="GO" id="GO:0046872">
    <property type="term" value="F:metal ion binding"/>
    <property type="evidence" value="ECO:0007669"/>
    <property type="project" value="UniProtKB-KW"/>
</dbReference>
<comment type="similarity">
    <text evidence="4 16">Belongs to the PEP-utilizing enzyme family.</text>
</comment>
<evidence type="ECO:0000256" key="13">
    <source>
        <dbReference type="ARBA" id="ARBA00022777"/>
    </source>
</evidence>
<evidence type="ECO:0000256" key="2">
    <source>
        <dbReference type="ARBA" id="ARBA00001946"/>
    </source>
</evidence>
<dbReference type="Pfam" id="PF05524">
    <property type="entry name" value="PEP-utilisers_N"/>
    <property type="match status" value="1"/>
</dbReference>
<feature type="binding site" evidence="19">
    <location>
        <position position="428"/>
    </location>
    <ligand>
        <name>Mg(2+)</name>
        <dbReference type="ChEBI" id="CHEBI:18420"/>
    </ligand>
</feature>
<dbReference type="OrthoDB" id="9765468at2"/>
<dbReference type="InterPro" id="IPR000121">
    <property type="entry name" value="PEP_util_C"/>
</dbReference>
<comment type="catalytic activity">
    <reaction evidence="1 16">
        <text>L-histidyl-[protein] + phosphoenolpyruvate = N(pros)-phospho-L-histidyl-[protein] + pyruvate</text>
        <dbReference type="Rhea" id="RHEA:23880"/>
        <dbReference type="Rhea" id="RHEA-COMP:9745"/>
        <dbReference type="Rhea" id="RHEA-COMP:9746"/>
        <dbReference type="ChEBI" id="CHEBI:15361"/>
        <dbReference type="ChEBI" id="CHEBI:29979"/>
        <dbReference type="ChEBI" id="CHEBI:58702"/>
        <dbReference type="ChEBI" id="CHEBI:64837"/>
        <dbReference type="EC" id="2.7.3.9"/>
    </reaction>
</comment>
<evidence type="ECO:0000256" key="6">
    <source>
        <dbReference type="ARBA" id="ARBA00016544"/>
    </source>
</evidence>
<keyword evidence="24" id="KW-1185">Reference proteome</keyword>
<dbReference type="GO" id="GO:0016301">
    <property type="term" value="F:kinase activity"/>
    <property type="evidence" value="ECO:0007669"/>
    <property type="project" value="UniProtKB-KW"/>
</dbReference>
<feature type="binding site" evidence="18">
    <location>
        <position position="462"/>
    </location>
    <ligand>
        <name>phosphoenolpyruvate</name>
        <dbReference type="ChEBI" id="CHEBI:58702"/>
    </ligand>
</feature>
<keyword evidence="12 16" id="KW-0479">Metal-binding</keyword>
<dbReference type="InterPro" id="IPR024692">
    <property type="entry name" value="PTS_EI"/>
</dbReference>
<evidence type="ECO:0000259" key="21">
    <source>
        <dbReference type="Pfam" id="PF02896"/>
    </source>
</evidence>
<feature type="binding site" evidence="18">
    <location>
        <begin position="451"/>
        <end position="452"/>
    </location>
    <ligand>
        <name>phosphoenolpyruvate</name>
        <dbReference type="ChEBI" id="CHEBI:58702"/>
    </ligand>
</feature>
<feature type="binding site" evidence="18">
    <location>
        <position position="329"/>
    </location>
    <ligand>
        <name>phosphoenolpyruvate</name>
        <dbReference type="ChEBI" id="CHEBI:58702"/>
    </ligand>
</feature>
<dbReference type="AlphaFoldDB" id="A0A4R1PUG1"/>
<dbReference type="PANTHER" id="PTHR46244">
    <property type="entry name" value="PHOSPHOENOLPYRUVATE-PROTEIN PHOSPHOTRANSFERASE"/>
    <property type="match status" value="1"/>
</dbReference>
<dbReference type="Gene3D" id="1.10.274.10">
    <property type="entry name" value="PtsI, HPr-binding domain"/>
    <property type="match status" value="1"/>
</dbReference>
<evidence type="ECO:0000256" key="11">
    <source>
        <dbReference type="ARBA" id="ARBA00022683"/>
    </source>
</evidence>
<feature type="binding site" evidence="18">
    <location>
        <position position="293"/>
    </location>
    <ligand>
        <name>phosphoenolpyruvate</name>
        <dbReference type="ChEBI" id="CHEBI:58702"/>
    </ligand>
</feature>
<dbReference type="PANTHER" id="PTHR46244:SF6">
    <property type="entry name" value="PHOSPHOENOLPYRUVATE-PROTEIN PHOSPHOTRANSFERASE"/>
    <property type="match status" value="1"/>
</dbReference>
<name>A0A4R1PUG1_9FIRM</name>
<evidence type="ECO:0000256" key="17">
    <source>
        <dbReference type="PIRSR" id="PIRSR000732-1"/>
    </source>
</evidence>
<evidence type="ECO:0000259" key="22">
    <source>
        <dbReference type="Pfam" id="PF05524"/>
    </source>
</evidence>
<gene>
    <name evidence="23" type="ORF">EV210_11156</name>
</gene>
<dbReference type="InterPro" id="IPR008731">
    <property type="entry name" value="PTS_EIN"/>
</dbReference>
<dbReference type="InterPro" id="IPR023151">
    <property type="entry name" value="PEP_util_CS"/>
</dbReference>
<evidence type="ECO:0000313" key="24">
    <source>
        <dbReference type="Proteomes" id="UP000295063"/>
    </source>
</evidence>
<keyword evidence="13 16" id="KW-0418">Kinase</keyword>
<dbReference type="SUPFAM" id="SSF52009">
    <property type="entry name" value="Phosphohistidine domain"/>
    <property type="match status" value="1"/>
</dbReference>
<dbReference type="InterPro" id="IPR008279">
    <property type="entry name" value="PEP-util_enz_mobile_dom"/>
</dbReference>
<reference evidence="23 24" key="1">
    <citation type="submission" date="2019-03" db="EMBL/GenBank/DDBJ databases">
        <title>Genomic Encyclopedia of Type Strains, Phase IV (KMG-IV): sequencing the most valuable type-strain genomes for metagenomic binning, comparative biology and taxonomic classification.</title>
        <authorList>
            <person name="Goeker M."/>
        </authorList>
    </citation>
    <scope>NUCLEOTIDE SEQUENCE [LARGE SCALE GENOMIC DNA]</scope>
    <source>
        <strain evidence="23 24">DSM 15969</strain>
    </source>
</reference>
<evidence type="ECO:0000256" key="9">
    <source>
        <dbReference type="ARBA" id="ARBA00022597"/>
    </source>
</evidence>
<dbReference type="Pfam" id="PF00391">
    <property type="entry name" value="PEP-utilizers"/>
    <property type="match status" value="1"/>
</dbReference>
<dbReference type="Gene3D" id="3.20.20.60">
    <property type="entry name" value="Phosphoenolpyruvate-binding domains"/>
    <property type="match status" value="1"/>
</dbReference>
<keyword evidence="7 16" id="KW-0813">Transport</keyword>
<evidence type="ECO:0000256" key="15">
    <source>
        <dbReference type="ARBA" id="ARBA00033235"/>
    </source>
</evidence>
<evidence type="ECO:0000256" key="10">
    <source>
        <dbReference type="ARBA" id="ARBA00022679"/>
    </source>
</evidence>
<dbReference type="PRINTS" id="PR01736">
    <property type="entry name" value="PHPHTRNFRASE"/>
</dbReference>
<feature type="active site" description="Proton donor" evidence="17">
    <location>
        <position position="499"/>
    </location>
</feature>
<feature type="domain" description="Phosphotransferase system enzyme I N-terminal" evidence="22">
    <location>
        <begin position="5"/>
        <end position="126"/>
    </location>
</feature>
<feature type="domain" description="PEP-utilising enzyme mobile" evidence="20">
    <location>
        <begin position="152"/>
        <end position="222"/>
    </location>
</feature>
<evidence type="ECO:0000259" key="20">
    <source>
        <dbReference type="Pfam" id="PF00391"/>
    </source>
</evidence>
<evidence type="ECO:0000256" key="1">
    <source>
        <dbReference type="ARBA" id="ARBA00000683"/>
    </source>
</evidence>
<accession>A0A4R1PUG1</accession>
<comment type="subcellular location">
    <subcellularLocation>
        <location evidence="3 16">Cytoplasm</location>
    </subcellularLocation>
</comment>
<dbReference type="EC" id="2.7.3.9" evidence="5 16"/>
<dbReference type="InterPro" id="IPR040442">
    <property type="entry name" value="Pyrv_kinase-like_dom_sf"/>
</dbReference>
<evidence type="ECO:0000256" key="4">
    <source>
        <dbReference type="ARBA" id="ARBA00007837"/>
    </source>
</evidence>
<feature type="binding site" evidence="19">
    <location>
        <position position="452"/>
    </location>
    <ligand>
        <name>Mg(2+)</name>
        <dbReference type="ChEBI" id="CHEBI:18420"/>
    </ligand>
</feature>
<evidence type="ECO:0000256" key="14">
    <source>
        <dbReference type="ARBA" id="ARBA00022842"/>
    </source>
</evidence>
<dbReference type="GO" id="GO:0008965">
    <property type="term" value="F:phosphoenolpyruvate-protein phosphotransferase activity"/>
    <property type="evidence" value="ECO:0007669"/>
    <property type="project" value="UniProtKB-EC"/>
</dbReference>
<dbReference type="InterPro" id="IPR015813">
    <property type="entry name" value="Pyrv/PenolPyrv_kinase-like_dom"/>
</dbReference>
<dbReference type="GO" id="GO:0009401">
    <property type="term" value="P:phosphoenolpyruvate-dependent sugar phosphotransferase system"/>
    <property type="evidence" value="ECO:0007669"/>
    <property type="project" value="UniProtKB-KW"/>
</dbReference>
<dbReference type="PROSITE" id="PS00742">
    <property type="entry name" value="PEP_ENZYMES_2"/>
    <property type="match status" value="1"/>
</dbReference>
<organism evidence="23 24">
    <name type="scientific">Anaerospora hongkongensis</name>
    <dbReference type="NCBI Taxonomy" id="244830"/>
    <lineage>
        <taxon>Bacteria</taxon>
        <taxon>Bacillati</taxon>
        <taxon>Bacillota</taxon>
        <taxon>Negativicutes</taxon>
        <taxon>Selenomonadales</taxon>
        <taxon>Sporomusaceae</taxon>
        <taxon>Anaerospora</taxon>
    </lineage>
</organism>
<keyword evidence="9 16" id="KW-0762">Sugar transport</keyword>
<evidence type="ECO:0000256" key="5">
    <source>
        <dbReference type="ARBA" id="ARBA00012232"/>
    </source>
</evidence>
<feature type="active site" description="Tele-phosphohistidine intermediate" evidence="17">
    <location>
        <position position="187"/>
    </location>
</feature>
<sequence length="575" mass="61824">MKTLKGIGAVAKTAIGRIKTVATDLSDYFHGYSRETPEKEIAKLLAALSEADEQLSRMIQKAAGGGDSAQAAILEAHRTMLIDPALKATVLQKLDEGEGAPQAMLAVAEQYAAMLASLDEPYLRERAADVLDVGRRVARILLKVDRISTGSAGVILCAKEIEPSLLAEAGNETLQGIILGHGSTTSHAVIIAKAKGLVTIVGINDLSLLTEGLEVVLDGKNGEVIIDPSPEVRAFYQQQIGQETEQLAVQLSQVSEPAITQDGYRVQLAANIGVPGDMERAVEFGCEGVGLYRTEFLFMGRNLPPGEDEQAELYRQVVQQCGQSLCIIRTMDIGGDKPLAYLDIGQEDNPFLGWRAIRISLDRPELFVTQLKAILRAGVSGKVAIMLPMVISAEEIRKAKAFIAQAAQELEREGKAFSRNVPLGIMVETPAAAVLAPLLAKDCDFFSIGTNDLVQYTLAVDRGNARVSKLYSHYHPAILRLVDGVIRAAHENGIWAGMCGEMAGDPGAAMLLTAMGIDELSMSAASIPKVKSVIRGIDKLGAERLLQQVFEMDDAEKIKVFVQKALDEQTTSTHA</sequence>
<dbReference type="EMBL" id="SLUI01000011">
    <property type="protein sequence ID" value="TCL35593.1"/>
    <property type="molecule type" value="Genomic_DNA"/>
</dbReference>
<dbReference type="InterPro" id="IPR036618">
    <property type="entry name" value="PtsI_HPr-bd_sf"/>
</dbReference>
<protein>
    <recommendedName>
        <fullName evidence="6 16">Phosphoenolpyruvate-protein phosphotransferase</fullName>
        <ecNumber evidence="5 16">2.7.3.9</ecNumber>
    </recommendedName>
    <alternativeName>
        <fullName evidence="15 16">Phosphotransferase system, enzyme I</fullName>
    </alternativeName>
</protein>
<keyword evidence="8 16" id="KW-0963">Cytoplasm</keyword>
<keyword evidence="14 16" id="KW-0460">Magnesium</keyword>
<dbReference type="Gene3D" id="3.50.30.10">
    <property type="entry name" value="Phosphohistidine domain"/>
    <property type="match status" value="1"/>
</dbReference>
<dbReference type="NCBIfam" id="TIGR01417">
    <property type="entry name" value="PTS_I_fam"/>
    <property type="match status" value="1"/>
</dbReference>
<evidence type="ECO:0000256" key="19">
    <source>
        <dbReference type="PIRSR" id="PIRSR000732-3"/>
    </source>
</evidence>
<evidence type="ECO:0000256" key="16">
    <source>
        <dbReference type="PIRNR" id="PIRNR000732"/>
    </source>
</evidence>
<feature type="domain" description="PEP-utilising enzyme C-terminal" evidence="21">
    <location>
        <begin position="253"/>
        <end position="537"/>
    </location>
</feature>
<dbReference type="Proteomes" id="UP000295063">
    <property type="component" value="Unassembled WGS sequence"/>
</dbReference>
<evidence type="ECO:0000256" key="7">
    <source>
        <dbReference type="ARBA" id="ARBA00022448"/>
    </source>
</evidence>
<dbReference type="PIRSF" id="PIRSF000732">
    <property type="entry name" value="PTS_enzyme_I"/>
    <property type="match status" value="1"/>
</dbReference>
<keyword evidence="10 16" id="KW-0808">Transferase</keyword>
<dbReference type="InterPro" id="IPR036637">
    <property type="entry name" value="Phosphohistidine_dom_sf"/>
</dbReference>
<dbReference type="GO" id="GO:0005737">
    <property type="term" value="C:cytoplasm"/>
    <property type="evidence" value="ECO:0007669"/>
    <property type="project" value="UniProtKB-SubCell"/>
</dbReference>
<evidence type="ECO:0000256" key="8">
    <source>
        <dbReference type="ARBA" id="ARBA00022490"/>
    </source>
</evidence>
<evidence type="ECO:0000256" key="3">
    <source>
        <dbReference type="ARBA" id="ARBA00004496"/>
    </source>
</evidence>
<evidence type="ECO:0000256" key="12">
    <source>
        <dbReference type="ARBA" id="ARBA00022723"/>
    </source>
</evidence>
<dbReference type="SUPFAM" id="SSF47831">
    <property type="entry name" value="Enzyme I of the PEP:sugar phosphotransferase system HPr-binding (sub)domain"/>
    <property type="match status" value="1"/>
</dbReference>
<comment type="function">
    <text evidence="16">General (non sugar-specific) component of the phosphoenolpyruvate-dependent sugar phosphotransferase system (sugar PTS). This major carbohydrate active-transport system catalyzes the phosphorylation of incoming sugar substrates concomitantly with their translocation across the cell membrane. Enzyme I transfers the phosphoryl group from phosphoenolpyruvate (PEP) to the phosphoryl carrier protein (HPr).</text>
</comment>
<dbReference type="RefSeq" id="WP_132082346.1">
    <property type="nucleotide sequence ID" value="NZ_SLUI01000011.1"/>
</dbReference>